<sequence>MIYDWKNPMQALEDIKEVSMEAVKKEESWYSSFRSWHSFFSRGIRVLSLLLFSVGLIIPMLPLGLLSNDTKLGYLSLAIGGFFLLLDRYLGVSSGYVRFYVAELDIKKSTAEFQDNWNIEIAKTQAGISVVQITILLEMIKTFRASVFNTVQAETALWANEFQTQTSELYEMFRKKQEESLSALGTISVMVENYAGYTGIKLMMDDSVTISIIGSYLGVFRNVDPGVHKITIEATKQAGKISFSQNVSLSASKTADVVMKLP</sequence>
<evidence type="ECO:0000256" key="1">
    <source>
        <dbReference type="SAM" id="Phobius"/>
    </source>
</evidence>
<reference evidence="4 6" key="2">
    <citation type="submission" date="2019-03" db="EMBL/GenBank/DDBJ databases">
        <authorList>
            <person name="He R.-H."/>
        </authorList>
    </citation>
    <scope>NUCLEOTIDE SEQUENCE [LARGE SCALE GENOMIC DNA]</scope>
    <source>
        <strain evidence="4 6">DSM 19624</strain>
    </source>
</reference>
<feature type="transmembrane region" description="Helical" evidence="1">
    <location>
        <begin position="44"/>
        <end position="66"/>
    </location>
</feature>
<feature type="domain" description="SMODS and SLOG-associating 2TM effector" evidence="2">
    <location>
        <begin position="4"/>
        <end position="169"/>
    </location>
</feature>
<protein>
    <submittedName>
        <fullName evidence="4">SLATT domain-containing protein</fullName>
    </submittedName>
</protein>
<evidence type="ECO:0000313" key="5">
    <source>
        <dbReference type="Proteomes" id="UP000273898"/>
    </source>
</evidence>
<evidence type="ECO:0000313" key="4">
    <source>
        <dbReference type="EMBL" id="TFB32703.1"/>
    </source>
</evidence>
<evidence type="ECO:0000313" key="3">
    <source>
        <dbReference type="EMBL" id="RLJ73674.1"/>
    </source>
</evidence>
<accession>A0A497XVK9</accession>
<dbReference type="Proteomes" id="UP000297429">
    <property type="component" value="Unassembled WGS sequence"/>
</dbReference>
<dbReference type="OrthoDB" id="9813435at2"/>
<dbReference type="AlphaFoldDB" id="A0A497XVK9"/>
<dbReference type="NCBIfam" id="NF033633">
    <property type="entry name" value="SLATT_2"/>
    <property type="match status" value="1"/>
</dbReference>
<reference evidence="3 5" key="1">
    <citation type="submission" date="2018-10" db="EMBL/GenBank/DDBJ databases">
        <title>Genomic Encyclopedia of Archaeal and Bacterial Type Strains, Phase II (KMG-II): from individual species to whole genera.</title>
        <authorList>
            <person name="Goeker M."/>
        </authorList>
    </citation>
    <scope>NUCLEOTIDE SEQUENCE [LARGE SCALE GENOMIC DNA]</scope>
    <source>
        <strain evidence="3 5">DSM 19624</strain>
    </source>
</reference>
<feature type="transmembrane region" description="Helical" evidence="1">
    <location>
        <begin position="72"/>
        <end position="90"/>
    </location>
</feature>
<evidence type="ECO:0000313" key="6">
    <source>
        <dbReference type="Proteomes" id="UP000297429"/>
    </source>
</evidence>
<keyword evidence="1" id="KW-0472">Membrane</keyword>
<comment type="caution">
    <text evidence="3">The sequence shown here is derived from an EMBL/GenBank/DDBJ whole genome shotgun (WGS) entry which is preliminary data.</text>
</comment>
<proteinExistence type="predicted"/>
<evidence type="ECO:0000259" key="2">
    <source>
        <dbReference type="Pfam" id="PF18183"/>
    </source>
</evidence>
<dbReference type="EMBL" id="SOPX01000001">
    <property type="protein sequence ID" value="TFB32703.1"/>
    <property type="molecule type" value="Genomic_DNA"/>
</dbReference>
<dbReference type="Pfam" id="PF18183">
    <property type="entry name" value="SLATT_2"/>
    <property type="match status" value="1"/>
</dbReference>
<keyword evidence="6" id="KW-1185">Reference proteome</keyword>
<name>A0A497XVK9_9SPHI</name>
<dbReference type="RefSeq" id="WP_121285575.1">
    <property type="nucleotide sequence ID" value="NZ_RCCK01000013.1"/>
</dbReference>
<organism evidence="3 5">
    <name type="scientific">Pedobacter alluvionis</name>
    <dbReference type="NCBI Taxonomy" id="475253"/>
    <lineage>
        <taxon>Bacteria</taxon>
        <taxon>Pseudomonadati</taxon>
        <taxon>Bacteroidota</taxon>
        <taxon>Sphingobacteriia</taxon>
        <taxon>Sphingobacteriales</taxon>
        <taxon>Sphingobacteriaceae</taxon>
        <taxon>Pedobacter</taxon>
    </lineage>
</organism>
<keyword evidence="1" id="KW-1133">Transmembrane helix</keyword>
<gene>
    <name evidence="3" type="ORF">BCL90_3836</name>
    <name evidence="4" type="ORF">E3V97_01305</name>
</gene>
<dbReference type="Proteomes" id="UP000273898">
    <property type="component" value="Unassembled WGS sequence"/>
</dbReference>
<dbReference type="EMBL" id="RCCK01000013">
    <property type="protein sequence ID" value="RLJ73674.1"/>
    <property type="molecule type" value="Genomic_DNA"/>
</dbReference>
<dbReference type="InterPro" id="IPR040688">
    <property type="entry name" value="SLATT_2"/>
</dbReference>
<keyword evidence="1" id="KW-0812">Transmembrane</keyword>